<dbReference type="Gene3D" id="3.30.420.40">
    <property type="match status" value="2"/>
</dbReference>
<dbReference type="HAMAP" id="MF_00020">
    <property type="entry name" value="Acetate_kinase"/>
    <property type="match status" value="1"/>
</dbReference>
<evidence type="ECO:0000313" key="9">
    <source>
        <dbReference type="Proteomes" id="UP000575397"/>
    </source>
</evidence>
<evidence type="ECO:0000313" key="8">
    <source>
        <dbReference type="EMBL" id="NMX04105.1"/>
    </source>
</evidence>
<evidence type="ECO:0000313" key="7">
    <source>
        <dbReference type="EMBL" id="MCU9969786.1"/>
    </source>
</evidence>
<dbReference type="GO" id="GO:0006085">
    <property type="term" value="P:acetyl-CoA biosynthetic process"/>
    <property type="evidence" value="ECO:0007669"/>
    <property type="project" value="UniProtKB-UniRule"/>
</dbReference>
<feature type="binding site" evidence="5">
    <location>
        <position position="10"/>
    </location>
    <ligand>
        <name>Mg(2+)</name>
        <dbReference type="ChEBI" id="CHEBI:18420"/>
    </ligand>
</feature>
<comment type="catalytic activity">
    <reaction evidence="5">
        <text>acetate + ATP = acetyl phosphate + ADP</text>
        <dbReference type="Rhea" id="RHEA:11352"/>
        <dbReference type="ChEBI" id="CHEBI:22191"/>
        <dbReference type="ChEBI" id="CHEBI:30089"/>
        <dbReference type="ChEBI" id="CHEBI:30616"/>
        <dbReference type="ChEBI" id="CHEBI:456216"/>
        <dbReference type="EC" id="2.7.2.1"/>
    </reaction>
</comment>
<dbReference type="InterPro" id="IPR004372">
    <property type="entry name" value="Ac/propionate_kinase"/>
</dbReference>
<evidence type="ECO:0000256" key="5">
    <source>
        <dbReference type="HAMAP-Rule" id="MF_00020"/>
    </source>
</evidence>
<accession>A0A378PCD2</accession>
<dbReference type="EMBL" id="JABCUS010000022">
    <property type="protein sequence ID" value="NMX04105.1"/>
    <property type="molecule type" value="Genomic_DNA"/>
</dbReference>
<dbReference type="EC" id="2.7.2.1" evidence="5"/>
<dbReference type="InterPro" id="IPR000890">
    <property type="entry name" value="Aliphatic_acid_kin_short-chain"/>
</dbReference>
<gene>
    <name evidence="5" type="primary">ackA</name>
    <name evidence="7" type="ORF">FYZ43_10435</name>
    <name evidence="8" type="ORF">HHJ77_09275</name>
</gene>
<dbReference type="GO" id="GO:0006083">
    <property type="term" value="P:acetate metabolic process"/>
    <property type="evidence" value="ECO:0007669"/>
    <property type="project" value="TreeGrafter"/>
</dbReference>
<dbReference type="Pfam" id="PF00871">
    <property type="entry name" value="Acetate_kinase"/>
    <property type="match status" value="1"/>
</dbReference>
<evidence type="ECO:0000256" key="6">
    <source>
        <dbReference type="RuleBase" id="RU003835"/>
    </source>
</evidence>
<dbReference type="PANTHER" id="PTHR21060">
    <property type="entry name" value="ACETATE KINASE"/>
    <property type="match status" value="1"/>
</dbReference>
<keyword evidence="1 5" id="KW-0808">Transferase</keyword>
<reference evidence="8 9" key="2">
    <citation type="submission" date="2020-04" db="EMBL/GenBank/DDBJ databases">
        <title>Antimicrobial susceptibility and clonality of vaginal-derived multi-drug resistant Mobiluncus isolates in China.</title>
        <authorList>
            <person name="Zhang X."/>
        </authorList>
    </citation>
    <scope>NUCLEOTIDE SEQUENCE [LARGE SCALE GENOMIC DNA]</scope>
    <source>
        <strain evidence="8 9">12</strain>
    </source>
</reference>
<dbReference type="RefSeq" id="WP_004017149.1">
    <property type="nucleotide sequence ID" value="NZ_CAMPNB010000029.1"/>
</dbReference>
<dbReference type="InterPro" id="IPR043129">
    <property type="entry name" value="ATPase_NBD"/>
</dbReference>
<dbReference type="PANTHER" id="PTHR21060:SF15">
    <property type="entry name" value="ACETATE KINASE-RELATED"/>
    <property type="match status" value="1"/>
</dbReference>
<name>A0A378PCD2_9ACTO</name>
<reference evidence="7 10" key="1">
    <citation type="submission" date="2019-08" db="EMBL/GenBank/DDBJ databases">
        <title>Comparison of rpoB and gyrB Sequences from Mobiluncus Species and Development of a Multiplex PCR Method for Clinical Detection of Mobiluncus curtisii and Mobiluncus mulieris.</title>
        <authorList>
            <person name="Yang L."/>
            <person name="Shen Y."/>
            <person name="Xu G."/>
            <person name="Shu L.-B."/>
            <person name="Hu J."/>
            <person name="Zhang R."/>
            <person name="Wang Y."/>
            <person name="Zhou H.-W."/>
            <person name="Zhang X."/>
        </authorList>
    </citation>
    <scope>NUCLEOTIDE SEQUENCE [LARGE SCALE GENOMIC DNA]</scope>
    <source>
        <strain evidence="7 10">M26</strain>
    </source>
</reference>
<feature type="binding site" evidence="5">
    <location>
        <position position="91"/>
    </location>
    <ligand>
        <name>substrate</name>
    </ligand>
</feature>
<feature type="site" description="Transition state stabilizer" evidence="5">
    <location>
        <position position="239"/>
    </location>
</feature>
<proteinExistence type="inferred from homology"/>
<feature type="binding site" evidence="5">
    <location>
        <position position="383"/>
    </location>
    <ligand>
        <name>Mg(2+)</name>
        <dbReference type="ChEBI" id="CHEBI:18420"/>
    </ligand>
</feature>
<dbReference type="GO" id="GO:0008776">
    <property type="term" value="F:acetate kinase activity"/>
    <property type="evidence" value="ECO:0007669"/>
    <property type="project" value="UniProtKB-UniRule"/>
</dbReference>
<comment type="pathway">
    <text evidence="5">Metabolic intermediate biosynthesis; acetyl-CoA biosynthesis; acetyl-CoA from acetate: step 1/2.</text>
</comment>
<comment type="subunit">
    <text evidence="5">Homodimer.</text>
</comment>
<evidence type="ECO:0000256" key="1">
    <source>
        <dbReference type="ARBA" id="ARBA00022679"/>
    </source>
</evidence>
<comment type="caution">
    <text evidence="8">The sequence shown here is derived from an EMBL/GenBank/DDBJ whole genome shotgun (WGS) entry which is preliminary data.</text>
</comment>
<dbReference type="PRINTS" id="PR00471">
    <property type="entry name" value="ACETATEKNASE"/>
</dbReference>
<evidence type="ECO:0000313" key="10">
    <source>
        <dbReference type="Proteomes" id="UP001209486"/>
    </source>
</evidence>
<keyword evidence="5" id="KW-0963">Cytoplasm</keyword>
<organism evidence="8 9">
    <name type="scientific">Mobiluncus mulieris</name>
    <dbReference type="NCBI Taxonomy" id="2052"/>
    <lineage>
        <taxon>Bacteria</taxon>
        <taxon>Bacillati</taxon>
        <taxon>Actinomycetota</taxon>
        <taxon>Actinomycetes</taxon>
        <taxon>Actinomycetales</taxon>
        <taxon>Actinomycetaceae</taxon>
        <taxon>Mobiluncus</taxon>
    </lineage>
</organism>
<feature type="binding site" evidence="5">
    <location>
        <begin position="206"/>
        <end position="210"/>
    </location>
    <ligand>
        <name>ATP</name>
        <dbReference type="ChEBI" id="CHEBI:30616"/>
    </ligand>
</feature>
<feature type="active site" description="Proton donor/acceptor" evidence="5">
    <location>
        <position position="148"/>
    </location>
</feature>
<feature type="site" description="Transition state stabilizer" evidence="5">
    <location>
        <position position="180"/>
    </location>
</feature>
<comment type="function">
    <text evidence="5">Catalyzes the formation of acetyl phosphate from acetate and ATP. Can also catalyze the reverse reaction.</text>
</comment>
<keyword evidence="5" id="KW-0479">Metal-binding</keyword>
<dbReference type="AlphaFoldDB" id="A0A378PCD2"/>
<dbReference type="GO" id="GO:0000287">
    <property type="term" value="F:magnesium ion binding"/>
    <property type="evidence" value="ECO:0007669"/>
    <property type="project" value="UniProtKB-UniRule"/>
</dbReference>
<keyword evidence="2 5" id="KW-0547">Nucleotide-binding</keyword>
<dbReference type="Proteomes" id="UP000575397">
    <property type="component" value="Unassembled WGS sequence"/>
</dbReference>
<protein>
    <recommendedName>
        <fullName evidence="5">Acetate kinase</fullName>
        <ecNumber evidence="5">2.7.2.1</ecNumber>
    </recommendedName>
    <alternativeName>
        <fullName evidence="5">Acetokinase</fullName>
    </alternativeName>
</protein>
<evidence type="ECO:0000256" key="3">
    <source>
        <dbReference type="ARBA" id="ARBA00022777"/>
    </source>
</evidence>
<feature type="binding site" evidence="5">
    <location>
        <begin position="279"/>
        <end position="281"/>
    </location>
    <ligand>
        <name>ATP</name>
        <dbReference type="ChEBI" id="CHEBI:30616"/>
    </ligand>
</feature>
<keyword evidence="3 5" id="KW-0418">Kinase</keyword>
<sequence>MTKQTVFVINSGSSSLKYQLIEPVSGEVLAKGIAERIGTDKGEITHEANGEKHHDALPLPTHKEAFTRIVEMFKENGPDLDSANVVGCGHRVVQGGWYFRGSAVINQDTHAKIVELCDLAPLHNPAHLIGIDTAMELWPDLPHVAAFDTAFFHDLPTETQTYALEKETAAKYHIRRYGAHGTSHEYVSGLVCDHLGRDDVKQITLHLGNGASACAELGRKAIDTSMGLTPLEGLVMGTRTGDIDPAVVFHLLRKGMNVDELDTLFNKKSGMLGLCGDNDMRDVWQRCQAGDPDALHALQVYLQRLLKYVGAYTAELGGLDVLTFTAGIGENDPGIRAKLCEKLAFMGVKLDPERNENRDRAAEVWQISAPDSQVMVLVIPTNEEVAIARQVLSLI</sequence>
<comment type="subcellular location">
    <subcellularLocation>
        <location evidence="5">Cytoplasm</location>
    </subcellularLocation>
</comment>
<comment type="similarity">
    <text evidence="5 6">Belongs to the acetokinase family.</text>
</comment>
<dbReference type="UniPathway" id="UPA00340">
    <property type="reaction ID" value="UER00458"/>
</dbReference>
<dbReference type="EMBL" id="VSZY01000025">
    <property type="protein sequence ID" value="MCU9969786.1"/>
    <property type="molecule type" value="Genomic_DNA"/>
</dbReference>
<dbReference type="NCBIfam" id="TIGR00016">
    <property type="entry name" value="ackA"/>
    <property type="match status" value="1"/>
</dbReference>
<feature type="binding site" evidence="5">
    <location>
        <begin position="327"/>
        <end position="331"/>
    </location>
    <ligand>
        <name>ATP</name>
        <dbReference type="ChEBI" id="CHEBI:30616"/>
    </ligand>
</feature>
<dbReference type="GO" id="GO:0005737">
    <property type="term" value="C:cytoplasm"/>
    <property type="evidence" value="ECO:0007669"/>
    <property type="project" value="UniProtKB-SubCell"/>
</dbReference>
<comment type="cofactor">
    <cofactor evidence="5">
        <name>Mg(2+)</name>
        <dbReference type="ChEBI" id="CHEBI:18420"/>
    </cofactor>
    <cofactor evidence="5">
        <name>Mn(2+)</name>
        <dbReference type="ChEBI" id="CHEBI:29035"/>
    </cofactor>
    <text evidence="5">Mg(2+). Can also accept Mn(2+).</text>
</comment>
<dbReference type="CDD" id="cd24010">
    <property type="entry name" value="ASKHA_NBD_AcK_PK"/>
    <property type="match status" value="1"/>
</dbReference>
<evidence type="ECO:0000256" key="2">
    <source>
        <dbReference type="ARBA" id="ARBA00022741"/>
    </source>
</evidence>
<dbReference type="SUPFAM" id="SSF53067">
    <property type="entry name" value="Actin-like ATPase domain"/>
    <property type="match status" value="2"/>
</dbReference>
<dbReference type="GO" id="GO:0005524">
    <property type="term" value="F:ATP binding"/>
    <property type="evidence" value="ECO:0007669"/>
    <property type="project" value="UniProtKB-KW"/>
</dbReference>
<dbReference type="Proteomes" id="UP001209486">
    <property type="component" value="Unassembled WGS sequence"/>
</dbReference>
<keyword evidence="4 5" id="KW-0067">ATP-binding</keyword>
<dbReference type="PIRSF" id="PIRSF000722">
    <property type="entry name" value="Acetate_prop_kin"/>
    <property type="match status" value="1"/>
</dbReference>
<feature type="binding site" evidence="5">
    <location>
        <position position="17"/>
    </location>
    <ligand>
        <name>ATP</name>
        <dbReference type="ChEBI" id="CHEBI:30616"/>
    </ligand>
</feature>
<evidence type="ECO:0000256" key="4">
    <source>
        <dbReference type="ARBA" id="ARBA00022840"/>
    </source>
</evidence>
<keyword evidence="5" id="KW-0460">Magnesium</keyword>